<comment type="caution">
    <text evidence="1">The sequence shown here is derived from an EMBL/GenBank/DDBJ whole genome shotgun (WGS) entry which is preliminary data.</text>
</comment>
<dbReference type="AlphaFoldDB" id="A3ZLI7"/>
<protein>
    <submittedName>
        <fullName evidence="1">Uncharacterized protein</fullName>
    </submittedName>
</protein>
<name>A3ZLI7_9BACT</name>
<sequence>MGFQSRRAKPVSAAKSAWTAKQGEGVAPNRASLPRRFLAGLFNVQAYHAKSLISADIFIFDFIKSKKSSRRKLIAFQCFQRLVEKWAF</sequence>
<accession>A3ZLI7</accession>
<gene>
    <name evidence="1" type="ORF">DSM3645_09482</name>
</gene>
<evidence type="ECO:0000313" key="1">
    <source>
        <dbReference type="EMBL" id="EAQ82620.1"/>
    </source>
</evidence>
<dbReference type="EMBL" id="AANZ01000001">
    <property type="protein sequence ID" value="EAQ82620.1"/>
    <property type="molecule type" value="Genomic_DNA"/>
</dbReference>
<proteinExistence type="predicted"/>
<organism evidence="1 2">
    <name type="scientific">Blastopirellula marina DSM 3645</name>
    <dbReference type="NCBI Taxonomy" id="314230"/>
    <lineage>
        <taxon>Bacteria</taxon>
        <taxon>Pseudomonadati</taxon>
        <taxon>Planctomycetota</taxon>
        <taxon>Planctomycetia</taxon>
        <taxon>Pirellulales</taxon>
        <taxon>Pirellulaceae</taxon>
        <taxon>Blastopirellula</taxon>
    </lineage>
</organism>
<evidence type="ECO:0000313" key="2">
    <source>
        <dbReference type="Proteomes" id="UP000004358"/>
    </source>
</evidence>
<dbReference type="Proteomes" id="UP000004358">
    <property type="component" value="Unassembled WGS sequence"/>
</dbReference>
<dbReference type="HOGENOM" id="CLU_2462923_0_0_0"/>
<reference evidence="1 2" key="1">
    <citation type="submission" date="2006-02" db="EMBL/GenBank/DDBJ databases">
        <authorList>
            <person name="Amann R."/>
            <person name="Ferriera S."/>
            <person name="Johnson J."/>
            <person name="Kravitz S."/>
            <person name="Halpern A."/>
            <person name="Remington K."/>
            <person name="Beeson K."/>
            <person name="Tran B."/>
            <person name="Rogers Y.-H."/>
            <person name="Friedman R."/>
            <person name="Venter J.C."/>
        </authorList>
    </citation>
    <scope>NUCLEOTIDE SEQUENCE [LARGE SCALE GENOMIC DNA]</scope>
    <source>
        <strain evidence="1 2">DSM 3645</strain>
    </source>
</reference>